<organism evidence="5 6">
    <name type="scientific">Abrus precatorius</name>
    <name type="common">Indian licorice</name>
    <name type="synonym">Glycine abrus</name>
    <dbReference type="NCBI Taxonomy" id="3816"/>
    <lineage>
        <taxon>Eukaryota</taxon>
        <taxon>Viridiplantae</taxon>
        <taxon>Streptophyta</taxon>
        <taxon>Embryophyta</taxon>
        <taxon>Tracheophyta</taxon>
        <taxon>Spermatophyta</taxon>
        <taxon>Magnoliopsida</taxon>
        <taxon>eudicotyledons</taxon>
        <taxon>Gunneridae</taxon>
        <taxon>Pentapetalae</taxon>
        <taxon>rosids</taxon>
        <taxon>fabids</taxon>
        <taxon>Fabales</taxon>
        <taxon>Fabaceae</taxon>
        <taxon>Papilionoideae</taxon>
        <taxon>50 kb inversion clade</taxon>
        <taxon>NPAAA clade</taxon>
        <taxon>indigoferoid/millettioid clade</taxon>
        <taxon>Abreae</taxon>
        <taxon>Abrus</taxon>
    </lineage>
</organism>
<dbReference type="GO" id="GO:0032259">
    <property type="term" value="P:methylation"/>
    <property type="evidence" value="ECO:0007669"/>
    <property type="project" value="UniProtKB-KW"/>
</dbReference>
<dbReference type="Proteomes" id="UP000694853">
    <property type="component" value="Unplaced"/>
</dbReference>
<dbReference type="InterPro" id="IPR005299">
    <property type="entry name" value="MeTrfase_7"/>
</dbReference>
<evidence type="ECO:0000256" key="4">
    <source>
        <dbReference type="ARBA" id="ARBA00022842"/>
    </source>
</evidence>
<dbReference type="OrthoDB" id="1523883at2759"/>
<proteinExistence type="predicted"/>
<dbReference type="InterPro" id="IPR042086">
    <property type="entry name" value="MeTrfase_capping"/>
</dbReference>
<reference evidence="5" key="1">
    <citation type="journal article" date="2019" name="Toxins">
        <title>Detection of Abrin-Like and Prepropulchellin-Like Toxin Genes and Transcripts Using Whole Genome Sequencing and Full-Length Transcript Sequencing of Abrus precatorius.</title>
        <authorList>
            <person name="Hovde B.T."/>
            <person name="Daligault H.E."/>
            <person name="Hanschen E.R."/>
            <person name="Kunde Y.A."/>
            <person name="Johnson M.B."/>
            <person name="Starkenburg S.R."/>
            <person name="Johnson S.L."/>
        </authorList>
    </citation>
    <scope>NUCLEOTIDE SEQUENCE [LARGE SCALE GENOMIC DNA]</scope>
</reference>
<dbReference type="GeneID" id="113871878"/>
<gene>
    <name evidence="6" type="primary">LOC113871878</name>
</gene>
<dbReference type="SUPFAM" id="SSF53335">
    <property type="entry name" value="S-adenosyl-L-methionine-dependent methyltransferases"/>
    <property type="match status" value="1"/>
</dbReference>
<protein>
    <submittedName>
        <fullName evidence="6">Probable S-adenosylmethionine-dependent methyltransferase At5g37990</fullName>
    </submittedName>
</protein>
<keyword evidence="5" id="KW-1185">Reference proteome</keyword>
<dbReference type="KEGG" id="aprc:113871878"/>
<evidence type="ECO:0000313" key="6">
    <source>
        <dbReference type="RefSeq" id="XP_027364772.1"/>
    </source>
</evidence>
<keyword evidence="2" id="KW-0808">Transferase</keyword>
<dbReference type="GO" id="GO:0046872">
    <property type="term" value="F:metal ion binding"/>
    <property type="evidence" value="ECO:0007669"/>
    <property type="project" value="UniProtKB-KW"/>
</dbReference>
<dbReference type="InterPro" id="IPR029063">
    <property type="entry name" value="SAM-dependent_MTases_sf"/>
</dbReference>
<evidence type="ECO:0000256" key="1">
    <source>
        <dbReference type="ARBA" id="ARBA00022603"/>
    </source>
</evidence>
<dbReference type="Pfam" id="PF03492">
    <property type="entry name" value="Methyltransf_7"/>
    <property type="match status" value="1"/>
</dbReference>
<evidence type="ECO:0000256" key="2">
    <source>
        <dbReference type="ARBA" id="ARBA00022679"/>
    </source>
</evidence>
<dbReference type="RefSeq" id="XP_027364772.1">
    <property type="nucleotide sequence ID" value="XM_027508971.1"/>
</dbReference>
<keyword evidence="3" id="KW-0479">Metal-binding</keyword>
<dbReference type="Gene3D" id="3.40.50.150">
    <property type="entry name" value="Vaccinia Virus protein VP39"/>
    <property type="match status" value="1"/>
</dbReference>
<evidence type="ECO:0000256" key="3">
    <source>
        <dbReference type="ARBA" id="ARBA00022723"/>
    </source>
</evidence>
<accession>A0A8B8MAD6</accession>
<dbReference type="AlphaFoldDB" id="A0A8B8MAD6"/>
<name>A0A8B8MAD6_ABRPR</name>
<dbReference type="GO" id="GO:0008168">
    <property type="term" value="F:methyltransferase activity"/>
    <property type="evidence" value="ECO:0007669"/>
    <property type="project" value="UniProtKB-KW"/>
</dbReference>
<sequence>MEDESYAMKGGDGPHSYALNSTFQRNTIEASKKLIQEAIAENFNPRGYAEPSRPISIRVADLGCSTGPNTFLAMQTIVDAIELQFQSKGVAVQNPEFQVFLNDQVSNDFNTLFKNLPPNRKYFAAGVPGSFRGRLFPRETLHLVHSSSALNWLSKVPADITDIASSAWNKGRIHHTNAPKEVAHAYETQYKMDLENFLHARAQELVDNGLMLLEIPVASDVVLDSDADPGKVFELIGSCLVDMIKGGLVGEEEVDSFNFPLFYAPLRLVKETLERNGCFSIERMEVLHLKSIFTTPSVQIYISLYRAMLEGLIEKHFGEGIVDELFNRLAEKVKEFPDIMNTEKLKLAVLFVLLKSKPKSNDSY</sequence>
<dbReference type="Gene3D" id="1.10.1200.270">
    <property type="entry name" value="Methyltransferase, alpha-helical capping domain"/>
    <property type="match status" value="1"/>
</dbReference>
<keyword evidence="1 6" id="KW-0489">Methyltransferase</keyword>
<evidence type="ECO:0000313" key="5">
    <source>
        <dbReference type="Proteomes" id="UP000694853"/>
    </source>
</evidence>
<dbReference type="PANTHER" id="PTHR31009">
    <property type="entry name" value="S-ADENOSYL-L-METHIONINE:CARBOXYL METHYLTRANSFERASE FAMILY PROTEIN"/>
    <property type="match status" value="1"/>
</dbReference>
<reference evidence="6" key="2">
    <citation type="submission" date="2025-08" db="UniProtKB">
        <authorList>
            <consortium name="RefSeq"/>
        </authorList>
    </citation>
    <scope>IDENTIFICATION</scope>
    <source>
        <tissue evidence="6">Young leaves</tissue>
    </source>
</reference>
<keyword evidence="4" id="KW-0460">Magnesium</keyword>